<dbReference type="KEGG" id="pyr:P186_0063"/>
<gene>
    <name evidence="2" type="ORF">P186_0063</name>
</gene>
<dbReference type="STRING" id="1104324.P186_0063"/>
<dbReference type="RefSeq" id="WP_014287363.1">
    <property type="nucleotide sequence ID" value="NC_016645.1"/>
</dbReference>
<dbReference type="EMBL" id="CP003098">
    <property type="protein sequence ID" value="AET31532.1"/>
    <property type="molecule type" value="Genomic_DNA"/>
</dbReference>
<dbReference type="Proteomes" id="UP000005867">
    <property type="component" value="Chromosome"/>
</dbReference>
<dbReference type="BioCyc" id="PSP1104324:GJSN-62-MONOMER"/>
<protein>
    <submittedName>
        <fullName evidence="2">Uncharacterized protein</fullName>
    </submittedName>
</protein>
<organism evidence="2 3">
    <name type="scientific">Pyrobaculum ferrireducens</name>
    <dbReference type="NCBI Taxonomy" id="1104324"/>
    <lineage>
        <taxon>Archaea</taxon>
        <taxon>Thermoproteota</taxon>
        <taxon>Thermoprotei</taxon>
        <taxon>Thermoproteales</taxon>
        <taxon>Thermoproteaceae</taxon>
        <taxon>Pyrobaculum</taxon>
    </lineage>
</organism>
<dbReference type="HOGENOM" id="CLU_376263_0_0_2"/>
<name>G7VDV0_9CREN</name>
<dbReference type="GeneID" id="11595868"/>
<reference evidence="2 3" key="1">
    <citation type="journal article" date="2012" name="J. Bacteriol.">
        <title>Complete genome sequence of strain 1860, a crenarchaeon of the genus pyrobaculum able to grow with various electron acceptors.</title>
        <authorList>
            <person name="Mardanov A.V."/>
            <person name="Gumerov V.M."/>
            <person name="Slobodkina G.B."/>
            <person name="Beletsky A.V."/>
            <person name="Bonch-Osmolovskaya E.A."/>
            <person name="Ravin N.V."/>
            <person name="Skryabin K.G."/>
        </authorList>
    </citation>
    <scope>NUCLEOTIDE SEQUENCE [LARGE SCALE GENOMIC DNA]</scope>
    <source>
        <strain evidence="2 3">1860</strain>
    </source>
</reference>
<evidence type="ECO:0000256" key="1">
    <source>
        <dbReference type="SAM" id="MobiDB-lite"/>
    </source>
</evidence>
<dbReference type="AlphaFoldDB" id="G7VDV0"/>
<dbReference type="eggNOG" id="arCOG07691">
    <property type="taxonomic scope" value="Archaea"/>
</dbReference>
<accession>G7VDV0</accession>
<evidence type="ECO:0000313" key="3">
    <source>
        <dbReference type="Proteomes" id="UP000005867"/>
    </source>
</evidence>
<evidence type="ECO:0000313" key="2">
    <source>
        <dbReference type="EMBL" id="AET31532.1"/>
    </source>
</evidence>
<sequence length="737" mass="79650">MLIAALAAAMSAASPHRPAYTSDYICLDALDVGISNPHSVALSVYVDGEGFRPTALYVEGDVVSGVFPNITNVVYTVVMPQKAKRVCLDLPISNSAPDSVQRAAEAYARAKGHLYAVATPKGRGYLLVENRTADIPPFVKWPGGGATAKPTDRREVVPRGGKRGGEPVASVTANVGDVVGYIRSVAYNFTRYPGGCTRNPYRIALPNGTLWIEFILTNATTRGDYTVYIDIYDAPVGGATVFYDVYGQRVTVDKRSPTYLARHVDVPPAAQDRIIYLEVWTCGGPPGVLDGYIVFRVRTSDYYADYVRYPIQPGAVVVVKNTLTSPSLNDMYSNTTHVVLPPFETPPGHWVGTGALAADVTIKLCTTSSSTPPPSYFGPLNLYYGPYWVASTSVAAQSCGWQSIGGYSLYCCTYRANTWSWINAQDQVATAYSLRNPLGFPVILGPIPSSSAIVYSDAVINTLYYRGQRRPDIAPPDSSIYSGYAHNFADVVLNYLNVRGTSGVGIRIDVRTQFSGGSSAIPYIPIALSPLRITTPTSSIVYSQPDRVDIMLRSPYAMYSPGLVGGGKTLIPDPSGRQAFESISAVLDGLGILAKGLQFVNYFAKNPYVAGAAVAMSFISSVGQRVVSSAYSTVTTSSAASYTTTVMVNIGWAEKRTQHATALYIQIDARNDPAIINIESVSIWEGSWVRTYTLAISSTAPIRLSRAAEDVYLFRNFFCLFNEVAATGWICNYGGFR</sequence>
<keyword evidence="3" id="KW-1185">Reference proteome</keyword>
<feature type="region of interest" description="Disordered" evidence="1">
    <location>
        <begin position="144"/>
        <end position="165"/>
    </location>
</feature>
<proteinExistence type="predicted"/>